<gene>
    <name evidence="1" type="ORF">ASZ90_015447</name>
</gene>
<protein>
    <submittedName>
        <fullName evidence="1">Uncharacterized protein</fullName>
    </submittedName>
</protein>
<sequence>MKLSSFLQYSEQTTFIRCFFVEHLSGTADFFLRQNGENITALVPRSRHTPGSDHVFS</sequence>
<comment type="caution">
    <text evidence="1">The sequence shown here is derived from an EMBL/GenBank/DDBJ whole genome shotgun (WGS) entry which is preliminary data.</text>
</comment>
<accession>A0A0W8F3D4</accession>
<name>A0A0W8F3D4_9ZZZZ</name>
<proteinExistence type="predicted"/>
<reference evidence="1" key="1">
    <citation type="journal article" date="2015" name="Proc. Natl. Acad. Sci. U.S.A.">
        <title>Networks of energetic and metabolic interactions define dynamics in microbial communities.</title>
        <authorList>
            <person name="Embree M."/>
            <person name="Liu J.K."/>
            <person name="Al-Bassam M.M."/>
            <person name="Zengler K."/>
        </authorList>
    </citation>
    <scope>NUCLEOTIDE SEQUENCE</scope>
</reference>
<dbReference type="AlphaFoldDB" id="A0A0W8F3D4"/>
<evidence type="ECO:0000313" key="1">
    <source>
        <dbReference type="EMBL" id="KUG14899.1"/>
    </source>
</evidence>
<organism evidence="1">
    <name type="scientific">hydrocarbon metagenome</name>
    <dbReference type="NCBI Taxonomy" id="938273"/>
    <lineage>
        <taxon>unclassified sequences</taxon>
        <taxon>metagenomes</taxon>
        <taxon>ecological metagenomes</taxon>
    </lineage>
</organism>
<dbReference type="EMBL" id="LNQE01001606">
    <property type="protein sequence ID" value="KUG14899.1"/>
    <property type="molecule type" value="Genomic_DNA"/>
</dbReference>